<name>A0A0A0L8D8_CUCSA</name>
<evidence type="ECO:0000256" key="4">
    <source>
        <dbReference type="ARBA" id="ARBA00050692"/>
    </source>
</evidence>
<dbReference type="Gene3D" id="3.40.50.2000">
    <property type="entry name" value="Glycogen Phosphorylase B"/>
    <property type="match status" value="2"/>
</dbReference>
<comment type="catalytic activity">
    <reaction evidence="4">
        <text>mogrol + UDP-alpha-D-glucose = mogroside IE + UDP + H(+)</text>
        <dbReference type="Rhea" id="RHEA:52044"/>
        <dbReference type="ChEBI" id="CHEBI:15378"/>
        <dbReference type="ChEBI" id="CHEBI:58223"/>
        <dbReference type="ChEBI" id="CHEBI:58885"/>
        <dbReference type="ChEBI" id="CHEBI:138974"/>
        <dbReference type="ChEBI" id="CHEBI:138975"/>
        <dbReference type="EC" id="2.4.1.350"/>
    </reaction>
    <physiologicalReaction direction="left-to-right" evidence="4">
        <dbReference type="Rhea" id="RHEA:52045"/>
    </physiologicalReaction>
</comment>
<dbReference type="FunFam" id="3.40.50.2000:FF:000019">
    <property type="entry name" value="Glycosyltransferase"/>
    <property type="match status" value="1"/>
</dbReference>
<dbReference type="PANTHER" id="PTHR11926:SF1560">
    <property type="entry name" value="UDP-GLYCOSYLTRANSFERASE 74E1-RELATED"/>
    <property type="match status" value="1"/>
</dbReference>
<evidence type="ECO:0000256" key="6">
    <source>
        <dbReference type="RuleBase" id="RU362057"/>
    </source>
</evidence>
<dbReference type="EMBL" id="CM002924">
    <property type="protein sequence ID" value="KGN58215.1"/>
    <property type="molecule type" value="Genomic_DNA"/>
</dbReference>
<dbReference type="eggNOG" id="KOG1192">
    <property type="taxonomic scope" value="Eukaryota"/>
</dbReference>
<reference evidence="7 8" key="2">
    <citation type="journal article" date="2009" name="PLoS ONE">
        <title>An integrated genetic and cytogenetic map of the cucumber genome.</title>
        <authorList>
            <person name="Ren Y."/>
            <person name="Zhang Z."/>
            <person name="Liu J."/>
            <person name="Staub J.E."/>
            <person name="Han Y."/>
            <person name="Cheng Z."/>
            <person name="Li X."/>
            <person name="Lu J."/>
            <person name="Miao H."/>
            <person name="Kang H."/>
            <person name="Xie B."/>
            <person name="Gu X."/>
            <person name="Wang X."/>
            <person name="Du Y."/>
            <person name="Jin W."/>
            <person name="Huang S."/>
        </authorList>
    </citation>
    <scope>NUCLEOTIDE SEQUENCE [LARGE SCALE GENOMIC DNA]</scope>
    <source>
        <strain evidence="8">cv. 9930</strain>
    </source>
</reference>
<evidence type="ECO:0000256" key="2">
    <source>
        <dbReference type="ARBA" id="ARBA00009995"/>
    </source>
</evidence>
<sequence length="479" mass="54563">MGEDEKQHGEVHVVVVACPTQGHLNPLLQFAKYLAHQGIHVTIPLTLANPISSSFSRNNNNFPFINLQRVSLLPYNGTEPESSMGLWGRRLASIRLHLVEFLSSCDHSVSCIVYDSMMSWILDIAKEFRVSAASFFTQSFAVNAIYYSLYKGCLDIPLGERFVCLDHGFPSFRSSDISTFLSDPIKHVTIIELMTKQFAALDDADWVFINTFDSLEPQESVWIKKQLPFISIGPMIPSIYLNGWLPKDKDYGLSLFEPNNEDSTMKWIDSQEKGSIIYVSFGSLTEAKEELMEEVAWGLKLTNRPFLWVVRESEFHKLPHNFIEDIAEKGLVVKWCSQLQVLTHKSVGCFVTHCGWNSTLEALSLGVPLVAMPQWSDQPTNAKYVEDVWKIGKRVRMEEDGLCRREEIEICINQVMEGEDCKEIRENLNKWRELAKATMEEGGTSNTNINHFVQQLFRKTALTAASNIVQEHHKYSNNI</sequence>
<dbReference type="PROSITE" id="PS00375">
    <property type="entry name" value="UDPGT"/>
    <property type="match status" value="1"/>
</dbReference>
<organism evidence="7 8">
    <name type="scientific">Cucumis sativus</name>
    <name type="common">Cucumber</name>
    <dbReference type="NCBI Taxonomy" id="3659"/>
    <lineage>
        <taxon>Eukaryota</taxon>
        <taxon>Viridiplantae</taxon>
        <taxon>Streptophyta</taxon>
        <taxon>Embryophyta</taxon>
        <taxon>Tracheophyta</taxon>
        <taxon>Spermatophyta</taxon>
        <taxon>Magnoliopsida</taxon>
        <taxon>eudicotyledons</taxon>
        <taxon>Gunneridae</taxon>
        <taxon>Pentapetalae</taxon>
        <taxon>rosids</taxon>
        <taxon>fabids</taxon>
        <taxon>Cucurbitales</taxon>
        <taxon>Cucurbitaceae</taxon>
        <taxon>Benincaseae</taxon>
        <taxon>Cucumis</taxon>
    </lineage>
</organism>
<reference evidence="7 8" key="3">
    <citation type="journal article" date="2010" name="BMC Genomics">
        <title>Transcriptome sequencing and comparative analysis of cucumber flowers with different sex types.</title>
        <authorList>
            <person name="Guo S."/>
            <person name="Zheng Y."/>
            <person name="Joung J.G."/>
            <person name="Liu S."/>
            <person name="Zhang Z."/>
            <person name="Crasta O.R."/>
            <person name="Sobral B.W."/>
            <person name="Xu Y."/>
            <person name="Huang S."/>
            <person name="Fei Z."/>
        </authorList>
    </citation>
    <scope>NUCLEOTIDE SEQUENCE [LARGE SCALE GENOMIC DNA]</scope>
    <source>
        <strain evidence="8">cv. 9930</strain>
    </source>
</reference>
<dbReference type="CDD" id="cd03784">
    <property type="entry name" value="GT1_Gtf-like"/>
    <property type="match status" value="1"/>
</dbReference>
<gene>
    <name evidence="7" type="ORF">Csa_3G592690</name>
</gene>
<protein>
    <recommendedName>
        <fullName evidence="6">Glycosyltransferase</fullName>
        <ecNumber evidence="6">2.4.1.-</ecNumber>
    </recommendedName>
</protein>
<evidence type="ECO:0000256" key="5">
    <source>
        <dbReference type="RuleBase" id="RU003718"/>
    </source>
</evidence>
<dbReference type="KEGG" id="csv:101210034"/>
<dbReference type="EC" id="2.4.1.-" evidence="6"/>
<accession>A0A0A0L8D8</accession>
<dbReference type="OrthoDB" id="5835829at2759"/>
<evidence type="ECO:0000313" key="8">
    <source>
        <dbReference type="Proteomes" id="UP000029981"/>
    </source>
</evidence>
<dbReference type="AlphaFoldDB" id="A0A0A0L8D8"/>
<evidence type="ECO:0000256" key="1">
    <source>
        <dbReference type="ARBA" id="ARBA00004721"/>
    </source>
</evidence>
<dbReference type="OMA" id="DQMKNIH"/>
<dbReference type="STRING" id="3659.A0A0A0L8D8"/>
<proteinExistence type="inferred from homology"/>
<dbReference type="Gramene" id="KGN58215">
    <property type="protein sequence ID" value="KGN58215"/>
    <property type="gene ID" value="Csa_3G592690"/>
</dbReference>
<keyword evidence="5" id="KW-0328">Glycosyltransferase</keyword>
<dbReference type="GO" id="GO:0080043">
    <property type="term" value="F:quercetin 3-O-glucosyltransferase activity"/>
    <property type="evidence" value="ECO:0000318"/>
    <property type="project" value="GO_Central"/>
</dbReference>
<dbReference type="SUPFAM" id="SSF53756">
    <property type="entry name" value="UDP-Glycosyltransferase/glycogen phosphorylase"/>
    <property type="match status" value="1"/>
</dbReference>
<reference evidence="7 8" key="4">
    <citation type="journal article" date="2011" name="BMC Genomics">
        <title>RNA-Seq improves annotation of protein-coding genes in the cucumber genome.</title>
        <authorList>
            <person name="Li Z."/>
            <person name="Zhang Z."/>
            <person name="Yan P."/>
            <person name="Huang S."/>
            <person name="Fei Z."/>
            <person name="Lin K."/>
        </authorList>
    </citation>
    <scope>NUCLEOTIDE SEQUENCE [LARGE SCALE GENOMIC DNA]</scope>
    <source>
        <strain evidence="8">cv. 9930</strain>
    </source>
</reference>
<comment type="similarity">
    <text evidence="2 5">Belongs to the UDP-glycosyltransferase family.</text>
</comment>
<evidence type="ECO:0000256" key="3">
    <source>
        <dbReference type="ARBA" id="ARBA00022679"/>
    </source>
</evidence>
<dbReference type="GO" id="GO:0005737">
    <property type="term" value="C:cytoplasm"/>
    <property type="evidence" value="ECO:0000318"/>
    <property type="project" value="GO_Central"/>
</dbReference>
<comment type="pathway">
    <text evidence="1">Secondary metabolite biosynthesis; terpenoid biosynthesis.</text>
</comment>
<dbReference type="Proteomes" id="UP000029981">
    <property type="component" value="Chromosome 3"/>
</dbReference>
<dbReference type="InterPro" id="IPR035595">
    <property type="entry name" value="UDP_glycos_trans_CS"/>
</dbReference>
<reference evidence="7 8" key="1">
    <citation type="journal article" date="2009" name="Nat. Genet.">
        <title>The genome of the cucumber, Cucumis sativus L.</title>
        <authorList>
            <person name="Huang S."/>
            <person name="Li R."/>
            <person name="Zhang Z."/>
            <person name="Li L."/>
            <person name="Gu X."/>
            <person name="Fan W."/>
            <person name="Lucas W.J."/>
            <person name="Wang X."/>
            <person name="Xie B."/>
            <person name="Ni P."/>
            <person name="Ren Y."/>
            <person name="Zhu H."/>
            <person name="Li J."/>
            <person name="Lin K."/>
            <person name="Jin W."/>
            <person name="Fei Z."/>
            <person name="Li G."/>
            <person name="Staub J."/>
            <person name="Kilian A."/>
            <person name="van der Vossen E.A."/>
            <person name="Wu Y."/>
            <person name="Guo J."/>
            <person name="He J."/>
            <person name="Jia Z."/>
            <person name="Ren Y."/>
            <person name="Tian G."/>
            <person name="Lu Y."/>
            <person name="Ruan J."/>
            <person name="Qian W."/>
            <person name="Wang M."/>
            <person name="Huang Q."/>
            <person name="Li B."/>
            <person name="Xuan Z."/>
            <person name="Cao J."/>
            <person name="Asan"/>
            <person name="Wu Z."/>
            <person name="Zhang J."/>
            <person name="Cai Q."/>
            <person name="Bai Y."/>
            <person name="Zhao B."/>
            <person name="Han Y."/>
            <person name="Li Y."/>
            <person name="Li X."/>
            <person name="Wang S."/>
            <person name="Shi Q."/>
            <person name="Liu S."/>
            <person name="Cho W.K."/>
            <person name="Kim J.Y."/>
            <person name="Xu Y."/>
            <person name="Heller-Uszynska K."/>
            <person name="Miao H."/>
            <person name="Cheng Z."/>
            <person name="Zhang S."/>
            <person name="Wu J."/>
            <person name="Yang Y."/>
            <person name="Kang H."/>
            <person name="Li M."/>
            <person name="Liang H."/>
            <person name="Ren X."/>
            <person name="Shi Z."/>
            <person name="Wen M."/>
            <person name="Jian M."/>
            <person name="Yang H."/>
            <person name="Zhang G."/>
            <person name="Yang Z."/>
            <person name="Chen R."/>
            <person name="Liu S."/>
            <person name="Li J."/>
            <person name="Ma L."/>
            <person name="Liu H."/>
            <person name="Zhou Y."/>
            <person name="Zhao J."/>
            <person name="Fang X."/>
            <person name="Li G."/>
            <person name="Fang L."/>
            <person name="Li Y."/>
            <person name="Liu D."/>
            <person name="Zheng H."/>
            <person name="Zhang Y."/>
            <person name="Qin N."/>
            <person name="Li Z."/>
            <person name="Yang G."/>
            <person name="Yang S."/>
            <person name="Bolund L."/>
            <person name="Kristiansen K."/>
            <person name="Zheng H."/>
            <person name="Li S."/>
            <person name="Zhang X."/>
            <person name="Yang H."/>
            <person name="Wang J."/>
            <person name="Sun R."/>
            <person name="Zhang B."/>
            <person name="Jiang S."/>
            <person name="Wang J."/>
            <person name="Du Y."/>
            <person name="Li S."/>
        </authorList>
    </citation>
    <scope>NUCLEOTIDE SEQUENCE [LARGE SCALE GENOMIC DNA]</scope>
    <source>
        <strain evidence="8">cv. 9930</strain>
    </source>
</reference>
<dbReference type="InterPro" id="IPR002213">
    <property type="entry name" value="UDP_glucos_trans"/>
</dbReference>
<dbReference type="GO" id="GO:0080044">
    <property type="term" value="F:quercetin 7-O-glucosyltransferase activity"/>
    <property type="evidence" value="ECO:0000318"/>
    <property type="project" value="GO_Central"/>
</dbReference>
<dbReference type="Pfam" id="PF00201">
    <property type="entry name" value="UDPGT"/>
    <property type="match status" value="1"/>
</dbReference>
<keyword evidence="8" id="KW-1185">Reference proteome</keyword>
<keyword evidence="3 5" id="KW-0808">Transferase</keyword>
<dbReference type="PANTHER" id="PTHR11926">
    <property type="entry name" value="GLUCOSYL/GLUCURONOSYL TRANSFERASES"/>
    <property type="match status" value="1"/>
</dbReference>
<evidence type="ECO:0000313" key="7">
    <source>
        <dbReference type="EMBL" id="KGN58215.1"/>
    </source>
</evidence>